<protein>
    <submittedName>
        <fullName evidence="2">Glycosyltransferase involved in cell wall biosynthesis</fullName>
    </submittedName>
</protein>
<dbReference type="Proteomes" id="UP000317519">
    <property type="component" value="Unassembled WGS sequence"/>
</dbReference>
<gene>
    <name evidence="2" type="ORF">IQ05_01266</name>
</gene>
<name>A0ABY3FKS6_9FLAO</name>
<dbReference type="SUPFAM" id="SSF48208">
    <property type="entry name" value="Six-hairpin glycosidases"/>
    <property type="match status" value="1"/>
</dbReference>
<sequence length="788" mass="89619">MINKLRSNRNKTFPAQNGTSYNLNKTQIKEKESLPEILFITTYPPRECGIATYSQDLILALNNKFQNTFNIKIAALELQNNRYSYNDEVTYVLETDNTYSYHALAQNINSNKEIALALIQHEFGLFKTNEADFILCLKAINKPIIIVFHTVLPNPNAILKENIAEMNTLVDSFIVMTNASAKLLENDYGILKNKITVIPHGTHLVKHTDKEALKEKYNLSKRRVISTFGLLSSGKSIETTLDAMPLIVVENPDILFLIIGKTHPSVVKEEGEIYRDSLEQKIKILGLKEHVKFINSYLPLEQLLDYLQLTDIYLFTSKDPNQAVSGTFSYAISCGCPVISTPIPHASELLKNGGGIIIDFENSEQLQKQVLNLLNNPQLCKEISNKGIHKMAPTAWENAAIAHALLLNSVMDRKSKLKYKTPAINLEHFKSLTTPFAMIQFSIINKPDLNSGYTLDDNARALVAMCQHFELTNDDKDLAYIIQYYQFIQFCQQKDGSFLNYVNENKKFTDQNSENLEDSNGRAIWALGFLVSMHDLLPESLITKAKKTMQAALVSATSMHSTRAMAFTIKGIYYSNKKEMNFENKALIKLLANRLVQMYRHESKANWHWFESYMTYGNSILPEAILCAYLATGDMIYKEIAKTSFDFLLSKTITENSIKVISNKGWLHYNKAVTKEVIGGEQPIDVAYTILALAKFYNTFKITAYLHKMETAFSWFLGNNHLQKIIYNPCTGGCYDGLEEDYINLNQGAESTVSYLMARLTIQKCREEIEYHKAKTVFIENRNLELIN</sequence>
<dbReference type="PANTHER" id="PTHR12526:SF572">
    <property type="entry name" value="BLL5144 PROTEIN"/>
    <property type="match status" value="1"/>
</dbReference>
<comment type="caution">
    <text evidence="2">The sequence shown here is derived from an EMBL/GenBank/DDBJ whole genome shotgun (WGS) entry which is preliminary data.</text>
</comment>
<dbReference type="InterPro" id="IPR001296">
    <property type="entry name" value="Glyco_trans_1"/>
</dbReference>
<dbReference type="SUPFAM" id="SSF53756">
    <property type="entry name" value="UDP-Glycosyltransferase/glycogen phosphorylase"/>
    <property type="match status" value="1"/>
</dbReference>
<dbReference type="PANTHER" id="PTHR12526">
    <property type="entry name" value="GLYCOSYLTRANSFERASE"/>
    <property type="match status" value="1"/>
</dbReference>
<dbReference type="Gene3D" id="1.50.10.10">
    <property type="match status" value="1"/>
</dbReference>
<dbReference type="InterPro" id="IPR008928">
    <property type="entry name" value="6-hairpin_glycosidase_sf"/>
</dbReference>
<reference evidence="2 3" key="1">
    <citation type="journal article" date="2015" name="Stand. Genomic Sci.">
        <title>Genomic Encyclopedia of Bacterial and Archaeal Type Strains, Phase III: the genomes of soil and plant-associated and newly described type strains.</title>
        <authorList>
            <person name="Whitman W.B."/>
            <person name="Woyke T."/>
            <person name="Klenk H.P."/>
            <person name="Zhou Y."/>
            <person name="Lilburn T.G."/>
            <person name="Beck B.J."/>
            <person name="De Vos P."/>
            <person name="Vandamme P."/>
            <person name="Eisen J.A."/>
            <person name="Garrity G."/>
            <person name="Hugenholtz P."/>
            <person name="Kyrpides N.C."/>
        </authorList>
    </citation>
    <scope>NUCLEOTIDE SEQUENCE [LARGE SCALE GENOMIC DNA]</scope>
    <source>
        <strain evidence="2 3">CGMCC 1.6847</strain>
    </source>
</reference>
<evidence type="ECO:0000313" key="2">
    <source>
        <dbReference type="EMBL" id="TWI00609.1"/>
    </source>
</evidence>
<proteinExistence type="predicted"/>
<evidence type="ECO:0000313" key="3">
    <source>
        <dbReference type="Proteomes" id="UP000317519"/>
    </source>
</evidence>
<organism evidence="2 3">
    <name type="scientific">Flavobacterium tiangeerense</name>
    <dbReference type="NCBI Taxonomy" id="459471"/>
    <lineage>
        <taxon>Bacteria</taxon>
        <taxon>Pseudomonadati</taxon>
        <taxon>Bacteroidota</taxon>
        <taxon>Flavobacteriia</taxon>
        <taxon>Flavobacteriales</taxon>
        <taxon>Flavobacteriaceae</taxon>
        <taxon>Flavobacterium</taxon>
    </lineage>
</organism>
<dbReference type="Gene3D" id="3.40.50.2000">
    <property type="entry name" value="Glycogen Phosphorylase B"/>
    <property type="match status" value="2"/>
</dbReference>
<dbReference type="Pfam" id="PF00534">
    <property type="entry name" value="Glycos_transf_1"/>
    <property type="match status" value="1"/>
</dbReference>
<feature type="domain" description="Glycosyl transferase family 1" evidence="1">
    <location>
        <begin position="209"/>
        <end position="388"/>
    </location>
</feature>
<accession>A0ABY3FKS6</accession>
<dbReference type="RefSeq" id="WP_144890998.1">
    <property type="nucleotide sequence ID" value="NZ_VLKO01000004.1"/>
</dbReference>
<keyword evidence="3" id="KW-1185">Reference proteome</keyword>
<dbReference type="EMBL" id="VLKO01000004">
    <property type="protein sequence ID" value="TWI00609.1"/>
    <property type="molecule type" value="Genomic_DNA"/>
</dbReference>
<dbReference type="InterPro" id="IPR012341">
    <property type="entry name" value="6hp_glycosidase-like_sf"/>
</dbReference>
<evidence type="ECO:0000259" key="1">
    <source>
        <dbReference type="Pfam" id="PF00534"/>
    </source>
</evidence>